<dbReference type="GO" id="GO:0016747">
    <property type="term" value="F:acyltransferase activity, transferring groups other than amino-acyl groups"/>
    <property type="evidence" value="ECO:0007669"/>
    <property type="project" value="InterPro"/>
</dbReference>
<reference evidence="2 3" key="1">
    <citation type="submission" date="2015-02" db="EMBL/GenBank/DDBJ databases">
        <title>Draft genome sequences of ten Microbacterium spp. with emphasis on heavy metal contaminated environments.</title>
        <authorList>
            <person name="Corretto E."/>
        </authorList>
    </citation>
    <scope>NUCLEOTIDE SEQUENCE [LARGE SCALE GENOMIC DNA]</scope>
    <source>
        <strain evidence="2 3">DSM 12966</strain>
    </source>
</reference>
<dbReference type="CDD" id="cd04301">
    <property type="entry name" value="NAT_SF"/>
    <property type="match status" value="1"/>
</dbReference>
<keyword evidence="2" id="KW-0808">Transferase</keyword>
<name>A0A0F0KH18_9MICO</name>
<keyword evidence="3" id="KW-1185">Reference proteome</keyword>
<gene>
    <name evidence="2" type="ORF">RN50_02007</name>
</gene>
<dbReference type="Gene3D" id="3.40.630.30">
    <property type="match status" value="1"/>
</dbReference>
<comment type="caution">
    <text evidence="2">The sequence shown here is derived from an EMBL/GenBank/DDBJ whole genome shotgun (WGS) entry which is preliminary data.</text>
</comment>
<dbReference type="GeneID" id="94443174"/>
<feature type="domain" description="N-acetyltransferase" evidence="1">
    <location>
        <begin position="16"/>
        <end position="191"/>
    </location>
</feature>
<dbReference type="SUPFAM" id="SSF55729">
    <property type="entry name" value="Acyl-CoA N-acyltransferases (Nat)"/>
    <property type="match status" value="1"/>
</dbReference>
<protein>
    <submittedName>
        <fullName evidence="2">Acetyltransferase (GNAT) family protein</fullName>
    </submittedName>
</protein>
<proteinExistence type="predicted"/>
<dbReference type="PROSITE" id="PS51186">
    <property type="entry name" value="GNAT"/>
    <property type="match status" value="1"/>
</dbReference>
<dbReference type="PATRIC" id="fig|104336.4.peg.2045"/>
<sequence length="191" mass="20972">MDRFATVVPAVMSSGMTIELLRPTADLFDSWAATVAEFGDGHVDGSGLQAPVTPDRATLDALIERSSLWADTSASLPEGMVHNDLYWIVDGGEVVGFLSFRHELNDHLREVGGHIGYSVRESRRRQGYASAALRFGLDRAREIGLERVLVTCDDDNIGSFRAIESAGGVLQDIRVVSEHGDTPVRRYWITL</sequence>
<evidence type="ECO:0000259" key="1">
    <source>
        <dbReference type="PROSITE" id="PS51186"/>
    </source>
</evidence>
<dbReference type="PANTHER" id="PTHR39173">
    <property type="entry name" value="ACETYLTRANSFERASE"/>
    <property type="match status" value="1"/>
</dbReference>
<dbReference type="InterPro" id="IPR000182">
    <property type="entry name" value="GNAT_dom"/>
</dbReference>
<dbReference type="AlphaFoldDB" id="A0A0F0KH18"/>
<dbReference type="Pfam" id="PF13302">
    <property type="entry name" value="Acetyltransf_3"/>
    <property type="match status" value="1"/>
</dbReference>
<dbReference type="InterPro" id="IPR016181">
    <property type="entry name" value="Acyl_CoA_acyltransferase"/>
</dbReference>
<evidence type="ECO:0000313" key="3">
    <source>
        <dbReference type="Proteomes" id="UP000033572"/>
    </source>
</evidence>
<dbReference type="Proteomes" id="UP000033572">
    <property type="component" value="Unassembled WGS sequence"/>
</dbReference>
<organism evidence="2 3">
    <name type="scientific">Microbacterium foliorum</name>
    <dbReference type="NCBI Taxonomy" id="104336"/>
    <lineage>
        <taxon>Bacteria</taxon>
        <taxon>Bacillati</taxon>
        <taxon>Actinomycetota</taxon>
        <taxon>Actinomycetes</taxon>
        <taxon>Micrococcales</taxon>
        <taxon>Microbacteriaceae</taxon>
        <taxon>Microbacterium</taxon>
    </lineage>
</organism>
<evidence type="ECO:0000313" key="2">
    <source>
        <dbReference type="EMBL" id="KJL20163.1"/>
    </source>
</evidence>
<dbReference type="RefSeq" id="WP_244268192.1">
    <property type="nucleotide sequence ID" value="NZ_CP031425.1"/>
</dbReference>
<accession>A0A0F0KH18</accession>
<dbReference type="EMBL" id="JYIU01000043">
    <property type="protein sequence ID" value="KJL20163.1"/>
    <property type="molecule type" value="Genomic_DNA"/>
</dbReference>
<dbReference type="PANTHER" id="PTHR39173:SF1">
    <property type="entry name" value="ACETYLTRANSFERASE"/>
    <property type="match status" value="1"/>
</dbReference>